<keyword evidence="6" id="KW-0964">Secreted</keyword>
<dbReference type="Pfam" id="PF20178">
    <property type="entry name" value="ToxA_N"/>
    <property type="match status" value="1"/>
</dbReference>
<keyword evidence="6" id="KW-1035">Host cytoplasm</keyword>
<evidence type="ECO:0000259" key="7">
    <source>
        <dbReference type="PROSITE" id="PS52053"/>
    </source>
</evidence>
<feature type="domain" description="NEL" evidence="7">
    <location>
        <begin position="1317"/>
        <end position="1631"/>
    </location>
</feature>
<dbReference type="InterPro" id="IPR050216">
    <property type="entry name" value="LRR_domain-containing"/>
</dbReference>
<feature type="active site" description="Glycyl thioester intermediate" evidence="6">
    <location>
        <position position="1404"/>
    </location>
</feature>
<comment type="similarity">
    <text evidence="6">Belongs to the LRR-containing bacterial E3 ligase family.</text>
</comment>
<dbReference type="InterPro" id="IPR029487">
    <property type="entry name" value="NEL_dom"/>
</dbReference>
<keyword evidence="5" id="KW-0843">Virulence</keyword>
<organism evidence="8 9">
    <name type="scientific">Pseudomonas fragi</name>
    <dbReference type="NCBI Taxonomy" id="296"/>
    <lineage>
        <taxon>Bacteria</taxon>
        <taxon>Pseudomonadati</taxon>
        <taxon>Pseudomonadota</taxon>
        <taxon>Gammaproteobacteria</taxon>
        <taxon>Pseudomonadales</taxon>
        <taxon>Pseudomonadaceae</taxon>
        <taxon>Pseudomonas</taxon>
    </lineage>
</organism>
<dbReference type="InterPro" id="IPR032675">
    <property type="entry name" value="LRR_dom_sf"/>
</dbReference>
<evidence type="ECO:0000256" key="2">
    <source>
        <dbReference type="ARBA" id="ARBA00012483"/>
    </source>
</evidence>
<dbReference type="SMART" id="SM00369">
    <property type="entry name" value="LRR_TYP"/>
    <property type="match status" value="4"/>
</dbReference>
<keyword evidence="6" id="KW-0808">Transferase</keyword>
<dbReference type="PANTHER" id="PTHR48051">
    <property type="match status" value="1"/>
</dbReference>
<dbReference type="InterPro" id="IPR046673">
    <property type="entry name" value="ToxA_N"/>
</dbReference>
<dbReference type="Pfam" id="PF14496">
    <property type="entry name" value="NEL"/>
    <property type="match status" value="1"/>
</dbReference>
<keyword evidence="4" id="KW-0677">Repeat</keyword>
<dbReference type="Proteomes" id="UP000564604">
    <property type="component" value="Unassembled WGS sequence"/>
</dbReference>
<dbReference type="GO" id="GO:0061630">
    <property type="term" value="F:ubiquitin protein ligase activity"/>
    <property type="evidence" value="ECO:0007669"/>
    <property type="project" value="UniProtKB-EC"/>
</dbReference>
<comment type="caution">
    <text evidence="8">The sequence shown here is derived from an EMBL/GenBank/DDBJ whole genome shotgun (WGS) entry which is preliminary data.</text>
</comment>
<comment type="catalytic activity">
    <reaction evidence="1">
        <text>S-ubiquitinyl-[E2 ubiquitin-conjugating enzyme]-L-cysteine + [acceptor protein]-L-lysine = [E2 ubiquitin-conjugating enzyme]-L-cysteine + N(6)-ubiquitinyl-[acceptor protein]-L-lysine.</text>
        <dbReference type="EC" id="2.3.2.27"/>
    </reaction>
</comment>
<keyword evidence="3" id="KW-0433">Leucine-rich repeat</keyword>
<dbReference type="GO" id="GO:0005737">
    <property type="term" value="C:cytoplasm"/>
    <property type="evidence" value="ECO:0007669"/>
    <property type="project" value="TreeGrafter"/>
</dbReference>
<evidence type="ECO:0000313" key="8">
    <source>
        <dbReference type="EMBL" id="NNB50396.1"/>
    </source>
</evidence>
<proteinExistence type="inferred from homology"/>
<dbReference type="EC" id="2.3.2.27" evidence="2"/>
<dbReference type="RefSeq" id="WP_169873248.1">
    <property type="nucleotide sequence ID" value="NZ_JAAQYU010000027.1"/>
</dbReference>
<dbReference type="EMBL" id="JAAQYX010000018">
    <property type="protein sequence ID" value="NNB50396.1"/>
    <property type="molecule type" value="Genomic_DNA"/>
</dbReference>
<dbReference type="GO" id="GO:0016567">
    <property type="term" value="P:protein ubiquitination"/>
    <property type="evidence" value="ECO:0007669"/>
    <property type="project" value="InterPro"/>
</dbReference>
<sequence length="1663" mass="186733">MPTPSLAESAANLHELGIHHDFIASRSSATLPALSADFARRLSSHQLQLPGWYTDAPLAQRQALHASRALSQQSLQAVQKVLEQIGSVESFAVPLLEQALLKEFGIACNVRQNVIGLTTLNAFTDEVERTDTLTLLQAALHNFAQEQASPGGIPRGSYLWSHQSSSFRDPLPRTLAIEPTAFASLCRRLDIGGRYQQHLESIFSPPRVVDKYRLDQLFIQHERNSLRVQADIALMKNHITASTHATLVDYCRGNEGALFNGRALAFESMTLDAIELNALVILHAPALEEDPRCVVYIPGDPVSCVKQYASLRAAGADLKAKMQLDGYRQFFLHLAPQAQKLALKKRLDAGFQELAADPFYMQPSPIQGSLFQHLHERRCRQLLADAQFLAVPTAQINRLTLLDRLEHYLDAALNILNIEALFVPGLGEVMMVVFAAQMMTEIYHGIEAWEQSEKGLAWGYTKDVLLNLAFTAAAGKLASGVPRPAPVTVSPFVEELQLIELADGRKHLWKPDLGPFESAIHFEPSASADAMGLLTRNGESWLALEGKHYKVQKTADSRWRLPHPTDPGHYAPHIATNGHGAWIHEAEELAQWPDTSFVRRLDPALHGLSDEQAHALLFASDTDLSHLRRTHSELEPPPGLLADGINRFRVNRDLDIFIDKMQAHDGSADPLLQLQVLVDVEFWPASKALRCLDSEGRTIIEYGNGGTAKVPVIQVLDSQVQRGELLQTVLLALDEHEVEALIGRDFADTLAQKAQKLSSKIARRARQQREQLFSAHYARANRSHDPLARQLTTAWPNLPAPAAREIIDAATSAEREALQEGVGIPLRLAEEARRLVDQARLAHAYDGWFFDYGISPDTQKLIMHSLERMPGWPANTRIEIREHTPGGLLLDHIGAQDAPIRKVLVKQGSHYQTYNGHEQMLHGLDDIYASVLHALPDPERAALGFPHTGQGRALKDALLQRPANRQALRALLGMPEPRGPSPLRLAQGRPGYPPFAREARLCARAPIGCLQSKPRRIRYLLQKMFPMHHPQVVEDFLGLENLNSRAGIARLEALNLEYKTQIGLLRQWIAEPLELIRVSEGHSRPVHIRDKERVAQKLMKCWRRSVEGGQLSVDYALNLSGFNLGRLPALSADFSHVTSLHISNVYLDASIGAFLSHFPNLKVLRLESAYLRQLPETLFDLEHLQQLHLGNNRLRLTPRVAARLGEMTQLNVIDLSRNTLTAVPDFTRFAQLRNLNLRDTGLTQWPAGLEQLAQLNSLDLRDNAIVALPDGFYTMPRERLAGTRLHDNPLQASSAERVDELRERLGLPREIRDHGAPVAQPVNNWLSIDLPAPQRAARTQLWHALQASPGHTPFFRVINDLVASADFVHDRQVLTDKVWRILEAARDEEFREELFVGATQHDNCVDRASTVFSRFGFKLLLREAESLQGAAREAALLKLMKGRVRLLELDDIARSQFDLQTLAYHEALANPELTPAQRSRLKPDLLEVQLIYQVDLGQRLELPWQPSHMQFRAQARTSAQQVEEACQIVLNNESRPGYLANKLVQEGTWRDYLESAYNDEIQRDNAPYTQRYENIETLQEKQQAWADTHDSTDTLARERLQGELQALARTLDIDEQQIFTGQPMTEATYQQELVQIERMKRRTLELIIQRILERKALPGSPGQ</sequence>
<dbReference type="Gene3D" id="1.20.58.360">
    <property type="entry name" value="Shigella T3SS effector IpaH defines"/>
    <property type="match status" value="1"/>
</dbReference>
<evidence type="ECO:0000256" key="5">
    <source>
        <dbReference type="ARBA" id="ARBA00023026"/>
    </source>
</evidence>
<gene>
    <name evidence="8" type="ORF">HBN89_14140</name>
</gene>
<reference evidence="8 9" key="1">
    <citation type="journal article" date="2020" name="Front. Microbiol.">
        <title>Genetic Organization of the aprX-lipA2 Operon Affects the Proteolytic Potential of Pseudomonas Species in Milk.</title>
        <authorList>
            <person name="Maier C."/>
            <person name="Huptas C."/>
            <person name="von Neubeck M."/>
            <person name="Scherer S."/>
            <person name="Wenning M."/>
            <person name="Lucking G."/>
        </authorList>
    </citation>
    <scope>NUCLEOTIDE SEQUENCE [LARGE SCALE GENOMIC DNA]</scope>
    <source>
        <strain evidence="8 9">WS 5094</strain>
    </source>
</reference>
<evidence type="ECO:0000256" key="4">
    <source>
        <dbReference type="ARBA" id="ARBA00022737"/>
    </source>
</evidence>
<evidence type="ECO:0000256" key="3">
    <source>
        <dbReference type="ARBA" id="ARBA00022614"/>
    </source>
</evidence>
<dbReference type="PANTHER" id="PTHR48051:SF46">
    <property type="entry name" value="LEUCINE RICH REPEAT-CONTAINING DOMAIN PROTEIN"/>
    <property type="match status" value="1"/>
</dbReference>
<dbReference type="InterPro" id="IPR003591">
    <property type="entry name" value="Leu-rich_rpt_typical-subtyp"/>
</dbReference>
<protein>
    <recommendedName>
        <fullName evidence="2">RING-type E3 ubiquitin transferase</fullName>
        <ecNumber evidence="2">2.3.2.27</ecNumber>
    </recommendedName>
</protein>
<evidence type="ECO:0000313" key="9">
    <source>
        <dbReference type="Proteomes" id="UP000564604"/>
    </source>
</evidence>
<dbReference type="SUPFAM" id="SSF52058">
    <property type="entry name" value="L domain-like"/>
    <property type="match status" value="1"/>
</dbReference>
<accession>A0A9Q5B2F8</accession>
<name>A0A9Q5B2F8_PSEFR</name>
<dbReference type="PROSITE" id="PS52053">
    <property type="entry name" value="NEL"/>
    <property type="match status" value="1"/>
</dbReference>
<keyword evidence="6" id="KW-0832">Ubl conjugation</keyword>
<keyword evidence="6" id="KW-0833">Ubl conjugation pathway</keyword>
<dbReference type="Gene3D" id="3.80.10.10">
    <property type="entry name" value="Ribonuclease Inhibitor"/>
    <property type="match status" value="1"/>
</dbReference>
<evidence type="ECO:0000256" key="6">
    <source>
        <dbReference type="PROSITE-ProRule" id="PRU01398"/>
    </source>
</evidence>
<dbReference type="GO" id="GO:0005576">
    <property type="term" value="C:extracellular region"/>
    <property type="evidence" value="ECO:0007669"/>
    <property type="project" value="UniProtKB-UniRule"/>
</dbReference>
<comment type="PTM">
    <text evidence="6">Ubiquitinated in the presence of host E1 ubiquitin-activating enzyme, E2 ubiquitin-conjugating enzyme and ubiquitin.</text>
</comment>
<evidence type="ECO:0000256" key="1">
    <source>
        <dbReference type="ARBA" id="ARBA00000900"/>
    </source>
</evidence>